<organism evidence="2 3">
    <name type="scientific">Coprinopsis marcescibilis</name>
    <name type="common">Agaric fungus</name>
    <name type="synonym">Psathyrella marcescibilis</name>
    <dbReference type="NCBI Taxonomy" id="230819"/>
    <lineage>
        <taxon>Eukaryota</taxon>
        <taxon>Fungi</taxon>
        <taxon>Dikarya</taxon>
        <taxon>Basidiomycota</taxon>
        <taxon>Agaricomycotina</taxon>
        <taxon>Agaricomycetes</taxon>
        <taxon>Agaricomycetidae</taxon>
        <taxon>Agaricales</taxon>
        <taxon>Agaricineae</taxon>
        <taxon>Psathyrellaceae</taxon>
        <taxon>Coprinopsis</taxon>
    </lineage>
</organism>
<dbReference type="Proteomes" id="UP000307440">
    <property type="component" value="Unassembled WGS sequence"/>
</dbReference>
<protein>
    <submittedName>
        <fullName evidence="2">Uncharacterized protein</fullName>
    </submittedName>
</protein>
<name>A0A5C3KAI3_COPMA</name>
<dbReference type="EMBL" id="ML210573">
    <property type="protein sequence ID" value="TFK17070.1"/>
    <property type="molecule type" value="Genomic_DNA"/>
</dbReference>
<dbReference type="SUPFAM" id="SSF52047">
    <property type="entry name" value="RNI-like"/>
    <property type="match status" value="1"/>
</dbReference>
<dbReference type="AlphaFoldDB" id="A0A5C3KAI3"/>
<dbReference type="OrthoDB" id="2269034at2759"/>
<feature type="coiled-coil region" evidence="1">
    <location>
        <begin position="27"/>
        <end position="54"/>
    </location>
</feature>
<dbReference type="STRING" id="230819.A0A5C3KAI3"/>
<evidence type="ECO:0000313" key="2">
    <source>
        <dbReference type="EMBL" id="TFK17070.1"/>
    </source>
</evidence>
<keyword evidence="3" id="KW-1185">Reference proteome</keyword>
<gene>
    <name evidence="2" type="ORF">FA15DRAFT_676321</name>
</gene>
<sequence length="534" mass="60143">MKPELVKFLSTNDRPDESLVVYSKEWLRKVNLELSILNEQMKALQLKHSQLSETRNEYLIITSSSRLLPAEIIAEILKAALPPSHVPFSRQDRLEFRRFRSICRLWRIVAFSTPCLWSRLMIKFSAEEVEAPTADPLSQHTLYHWFQRAGPNTPLTLCVVDGRSPRLEEYSESVDRLAKSILFTASTADMRWQTLEFIFPQSEAHLILPPLSQELSNPEIYSPWASVRSLRLTLPADGLNPFSGIWSCGNEWFAQALPSLETLRLGWDMGLLADVEPGAIITHPKVKTLEITFFAPPSIHIPHEALAVIKGLPSLNVLKITRSPATTVYADSDHFQGTDQMTTHPKISYLTLHCALECLQYFNFPAATRLAVEGAPPLDATPILPFMRRSPNIAVLALAKSPGFAASDPHTLAHLVSLNPGLTFLSLPNCRVLSLLEKTNDITFLLPNIAHLSFDRVSLPDLPLISQFFRRRNERAKEEGHGMGNQVSLKEKKLHVFLVGQFAQNSREFLDCKKQLHTLGIVVQLRGSNKRLGF</sequence>
<keyword evidence="1" id="KW-0175">Coiled coil</keyword>
<reference evidence="2 3" key="1">
    <citation type="journal article" date="2019" name="Nat. Ecol. Evol.">
        <title>Megaphylogeny resolves global patterns of mushroom evolution.</title>
        <authorList>
            <person name="Varga T."/>
            <person name="Krizsan K."/>
            <person name="Foldi C."/>
            <person name="Dima B."/>
            <person name="Sanchez-Garcia M."/>
            <person name="Sanchez-Ramirez S."/>
            <person name="Szollosi G.J."/>
            <person name="Szarkandi J.G."/>
            <person name="Papp V."/>
            <person name="Albert L."/>
            <person name="Andreopoulos W."/>
            <person name="Angelini C."/>
            <person name="Antonin V."/>
            <person name="Barry K.W."/>
            <person name="Bougher N.L."/>
            <person name="Buchanan P."/>
            <person name="Buyck B."/>
            <person name="Bense V."/>
            <person name="Catcheside P."/>
            <person name="Chovatia M."/>
            <person name="Cooper J."/>
            <person name="Damon W."/>
            <person name="Desjardin D."/>
            <person name="Finy P."/>
            <person name="Geml J."/>
            <person name="Haridas S."/>
            <person name="Hughes K."/>
            <person name="Justo A."/>
            <person name="Karasinski D."/>
            <person name="Kautmanova I."/>
            <person name="Kiss B."/>
            <person name="Kocsube S."/>
            <person name="Kotiranta H."/>
            <person name="LaButti K.M."/>
            <person name="Lechner B.E."/>
            <person name="Liimatainen K."/>
            <person name="Lipzen A."/>
            <person name="Lukacs Z."/>
            <person name="Mihaltcheva S."/>
            <person name="Morgado L.N."/>
            <person name="Niskanen T."/>
            <person name="Noordeloos M.E."/>
            <person name="Ohm R.A."/>
            <person name="Ortiz-Santana B."/>
            <person name="Ovrebo C."/>
            <person name="Racz N."/>
            <person name="Riley R."/>
            <person name="Savchenko A."/>
            <person name="Shiryaev A."/>
            <person name="Soop K."/>
            <person name="Spirin V."/>
            <person name="Szebenyi C."/>
            <person name="Tomsovsky M."/>
            <person name="Tulloss R.E."/>
            <person name="Uehling J."/>
            <person name="Grigoriev I.V."/>
            <person name="Vagvolgyi C."/>
            <person name="Papp T."/>
            <person name="Martin F.M."/>
            <person name="Miettinen O."/>
            <person name="Hibbett D.S."/>
            <person name="Nagy L.G."/>
        </authorList>
    </citation>
    <scope>NUCLEOTIDE SEQUENCE [LARGE SCALE GENOMIC DNA]</scope>
    <source>
        <strain evidence="2 3">CBS 121175</strain>
    </source>
</reference>
<accession>A0A5C3KAI3</accession>
<evidence type="ECO:0000256" key="1">
    <source>
        <dbReference type="SAM" id="Coils"/>
    </source>
</evidence>
<evidence type="ECO:0000313" key="3">
    <source>
        <dbReference type="Proteomes" id="UP000307440"/>
    </source>
</evidence>
<proteinExistence type="predicted"/>